<gene>
    <name evidence="2" type="ORF">SAMN05192546_11191</name>
</gene>
<name>A0A1H3R1D9_9FIRM</name>
<keyword evidence="1" id="KW-0812">Transmembrane</keyword>
<accession>A0A1H3R1D9</accession>
<protein>
    <submittedName>
        <fullName evidence="2">Uncharacterized protein</fullName>
    </submittedName>
</protein>
<proteinExistence type="predicted"/>
<dbReference type="RefSeq" id="WP_093315401.1">
    <property type="nucleotide sequence ID" value="NZ_FNPV01000011.1"/>
</dbReference>
<dbReference type="EMBL" id="FNPV01000011">
    <property type="protein sequence ID" value="SDZ19642.1"/>
    <property type="molecule type" value="Genomic_DNA"/>
</dbReference>
<dbReference type="Proteomes" id="UP000199230">
    <property type="component" value="Unassembled WGS sequence"/>
</dbReference>
<evidence type="ECO:0000313" key="3">
    <source>
        <dbReference type="Proteomes" id="UP000199230"/>
    </source>
</evidence>
<sequence length="128" mass="14985">MKRIPGGDRVERSTQENWYNNKELFEQMQELRKDFIDTKIAIKEFNTKFERYNGLWERISKLEGQPCQQKDEINHLHKLAKGILTEWNDFKSQRSTKEKLGDDLIKWSGWIIGAIGGIIGTLSLLGVF</sequence>
<keyword evidence="1" id="KW-1133">Transmembrane helix</keyword>
<evidence type="ECO:0000313" key="2">
    <source>
        <dbReference type="EMBL" id="SDZ19642.1"/>
    </source>
</evidence>
<dbReference type="AlphaFoldDB" id="A0A1H3R1D9"/>
<evidence type="ECO:0000256" key="1">
    <source>
        <dbReference type="SAM" id="Phobius"/>
    </source>
</evidence>
<keyword evidence="1" id="KW-0472">Membrane</keyword>
<keyword evidence="3" id="KW-1185">Reference proteome</keyword>
<dbReference type="STRING" id="159292.SAMN05192546_11191"/>
<dbReference type="OrthoDB" id="2085144at2"/>
<organism evidence="2 3">
    <name type="scientific">Tindallia californiensis</name>
    <dbReference type="NCBI Taxonomy" id="159292"/>
    <lineage>
        <taxon>Bacteria</taxon>
        <taxon>Bacillati</taxon>
        <taxon>Bacillota</taxon>
        <taxon>Clostridia</taxon>
        <taxon>Peptostreptococcales</taxon>
        <taxon>Tindalliaceae</taxon>
        <taxon>Tindallia</taxon>
    </lineage>
</organism>
<feature type="transmembrane region" description="Helical" evidence="1">
    <location>
        <begin position="107"/>
        <end position="127"/>
    </location>
</feature>
<reference evidence="2 3" key="1">
    <citation type="submission" date="2016-10" db="EMBL/GenBank/DDBJ databases">
        <authorList>
            <person name="de Groot N.N."/>
        </authorList>
    </citation>
    <scope>NUCLEOTIDE SEQUENCE [LARGE SCALE GENOMIC DNA]</scope>
    <source>
        <strain evidence="2 3">APO</strain>
    </source>
</reference>